<comment type="caution">
    <text evidence="2">The sequence shown here is derived from an EMBL/GenBank/DDBJ whole genome shotgun (WGS) entry which is preliminary data.</text>
</comment>
<evidence type="ECO:0000256" key="1">
    <source>
        <dbReference type="SAM" id="SignalP"/>
    </source>
</evidence>
<accession>A0ABS3F4M2</accession>
<organism evidence="2 3">
    <name type="scientific">Sneathiella sedimenti</name>
    <dbReference type="NCBI Taxonomy" id="2816034"/>
    <lineage>
        <taxon>Bacteria</taxon>
        <taxon>Pseudomonadati</taxon>
        <taxon>Pseudomonadota</taxon>
        <taxon>Alphaproteobacteria</taxon>
        <taxon>Sneathiellales</taxon>
        <taxon>Sneathiellaceae</taxon>
        <taxon>Sneathiella</taxon>
    </lineage>
</organism>
<sequence length="326" mass="35592">MKMTLHLISSRRFLTVAALLAPLLLAGCEGSVSDSVGSIISNPFGSSEDSKKDVINVVDLNAQEIPWHIQSTVAATVLRLKNEEPETIDAQFSLVGSAGIATDENSNLAGFGVQNVQINDFFRPEDAPDVNRLGARLILVDPTGRRLGVSFVADYEIIDDKVILKGHQWGYARAEDPVVETYIVPLNAMEELDEARARDYGTFRSHILSHAVSTGGPAVSGNMEDYSVVTFVMDRILEGDKFEVRISAVKDSTEGFADDSRYVLHDNGWVTGIVPGRFSLATDKSFWVKAVFTPKEKEDGGFFSKLLTNEKLIGLYNTANQAESAS</sequence>
<evidence type="ECO:0008006" key="4">
    <source>
        <dbReference type="Google" id="ProtNLM"/>
    </source>
</evidence>
<dbReference type="RefSeq" id="WP_207043844.1">
    <property type="nucleotide sequence ID" value="NZ_JAFLNC010000002.1"/>
</dbReference>
<reference evidence="2 3" key="1">
    <citation type="submission" date="2021-03" db="EMBL/GenBank/DDBJ databases">
        <title>Sneathiella sp. CAU 1612 isolated from Kang Won-do.</title>
        <authorList>
            <person name="Kim W."/>
        </authorList>
    </citation>
    <scope>NUCLEOTIDE SEQUENCE [LARGE SCALE GENOMIC DNA]</scope>
    <source>
        <strain evidence="2 3">CAU 1612</strain>
    </source>
</reference>
<keyword evidence="1" id="KW-0732">Signal</keyword>
<evidence type="ECO:0000313" key="3">
    <source>
        <dbReference type="Proteomes" id="UP000664761"/>
    </source>
</evidence>
<protein>
    <recommendedName>
        <fullName evidence="4">DUF4861 domain-containing protein</fullName>
    </recommendedName>
</protein>
<gene>
    <name evidence="2" type="ORF">J0X12_07675</name>
</gene>
<dbReference type="EMBL" id="JAFLNC010000002">
    <property type="protein sequence ID" value="MBO0333487.1"/>
    <property type="molecule type" value="Genomic_DNA"/>
</dbReference>
<evidence type="ECO:0000313" key="2">
    <source>
        <dbReference type="EMBL" id="MBO0333487.1"/>
    </source>
</evidence>
<feature type="chain" id="PRO_5045166807" description="DUF4861 domain-containing protein" evidence="1">
    <location>
        <begin position="27"/>
        <end position="326"/>
    </location>
</feature>
<feature type="signal peptide" evidence="1">
    <location>
        <begin position="1"/>
        <end position="26"/>
    </location>
</feature>
<proteinExistence type="predicted"/>
<name>A0ABS3F4M2_9PROT</name>
<dbReference type="PROSITE" id="PS51257">
    <property type="entry name" value="PROKAR_LIPOPROTEIN"/>
    <property type="match status" value="1"/>
</dbReference>
<keyword evidence="3" id="KW-1185">Reference proteome</keyword>
<dbReference type="Proteomes" id="UP000664761">
    <property type="component" value="Unassembled WGS sequence"/>
</dbReference>